<name>A0A0E9UTU1_ANGAN</name>
<accession>A0A0E9UTU1</accession>
<proteinExistence type="predicted"/>
<sequence length="39" mass="4242">MWSGGFNSMSFLTGCMWPNSTPEPFLLETASGDGWNPST</sequence>
<organism evidence="1">
    <name type="scientific">Anguilla anguilla</name>
    <name type="common">European freshwater eel</name>
    <name type="synonym">Muraena anguilla</name>
    <dbReference type="NCBI Taxonomy" id="7936"/>
    <lineage>
        <taxon>Eukaryota</taxon>
        <taxon>Metazoa</taxon>
        <taxon>Chordata</taxon>
        <taxon>Craniata</taxon>
        <taxon>Vertebrata</taxon>
        <taxon>Euteleostomi</taxon>
        <taxon>Actinopterygii</taxon>
        <taxon>Neopterygii</taxon>
        <taxon>Teleostei</taxon>
        <taxon>Anguilliformes</taxon>
        <taxon>Anguillidae</taxon>
        <taxon>Anguilla</taxon>
    </lineage>
</organism>
<dbReference type="EMBL" id="GBXM01043131">
    <property type="protein sequence ID" value="JAH65446.1"/>
    <property type="molecule type" value="Transcribed_RNA"/>
</dbReference>
<dbReference type="EMBL" id="GBXM01039937">
    <property type="protein sequence ID" value="JAH68640.1"/>
    <property type="molecule type" value="Transcribed_RNA"/>
</dbReference>
<evidence type="ECO:0000313" key="1">
    <source>
        <dbReference type="EMBL" id="JAH68640.1"/>
    </source>
</evidence>
<dbReference type="AlphaFoldDB" id="A0A0E9UTU1"/>
<reference evidence="1" key="2">
    <citation type="journal article" date="2015" name="Fish Shellfish Immunol.">
        <title>Early steps in the European eel (Anguilla anguilla)-Vibrio vulnificus interaction in the gills: Role of the RtxA13 toxin.</title>
        <authorList>
            <person name="Callol A."/>
            <person name="Pajuelo D."/>
            <person name="Ebbesson L."/>
            <person name="Teles M."/>
            <person name="MacKenzie S."/>
            <person name="Amaro C."/>
        </authorList>
    </citation>
    <scope>NUCLEOTIDE SEQUENCE</scope>
</reference>
<reference evidence="1" key="1">
    <citation type="submission" date="2014-11" db="EMBL/GenBank/DDBJ databases">
        <authorList>
            <person name="Amaro Gonzalez C."/>
        </authorList>
    </citation>
    <scope>NUCLEOTIDE SEQUENCE</scope>
</reference>
<protein>
    <submittedName>
        <fullName evidence="1">Uncharacterized protein</fullName>
    </submittedName>
</protein>